<keyword evidence="2" id="KW-0812">Transmembrane</keyword>
<dbReference type="AlphaFoldDB" id="A0A5B8XEH2"/>
<proteinExistence type="predicted"/>
<sequence>MHIDHIAHFSSFIGICLFGFIVTKIISKFLNNNILQIENDRIEIDNKIENLEKKLKTAKDLLSEKNKKSIDEIKKTRKKADEFLKTELSKMDEYYVNRKKDIDTLMTNLKQDEIKTIQKELISESLSEVESKNTISFTNKSDNKIIN</sequence>
<keyword evidence="2" id="KW-1133">Transmembrane helix</keyword>
<protein>
    <submittedName>
        <fullName evidence="3">Uncharacterized protein</fullName>
    </submittedName>
</protein>
<accession>A0A5B8XEH2</accession>
<dbReference type="Proteomes" id="UP000321934">
    <property type="component" value="Chromosome"/>
</dbReference>
<organism evidence="3 4">
    <name type="scientific">Candidatus Deianiraea vastatrix</name>
    <dbReference type="NCBI Taxonomy" id="2163644"/>
    <lineage>
        <taxon>Bacteria</taxon>
        <taxon>Pseudomonadati</taxon>
        <taxon>Pseudomonadota</taxon>
        <taxon>Alphaproteobacteria</taxon>
        <taxon>Rickettsiales</taxon>
        <taxon>Candidatus Deianiraeaceae</taxon>
        <taxon>Candidatus Deianiraea</taxon>
    </lineage>
</organism>
<name>A0A5B8XEH2_9RICK</name>
<dbReference type="EMBL" id="CP029077">
    <property type="protein sequence ID" value="QED23285.1"/>
    <property type="molecule type" value="Genomic_DNA"/>
</dbReference>
<gene>
    <name evidence="3" type="ORF">Deia_00486</name>
</gene>
<evidence type="ECO:0000256" key="2">
    <source>
        <dbReference type="SAM" id="Phobius"/>
    </source>
</evidence>
<keyword evidence="4" id="KW-1185">Reference proteome</keyword>
<reference evidence="3 4" key="1">
    <citation type="journal article" date="2019" name="ISME J.">
        <title>Deianiraea, an extracellular bacterium associated with the ciliate Paramecium, suggests an alternative scenario for the evolution of Rickettsiales.</title>
        <authorList>
            <person name="Castelli M."/>
            <person name="Sabaneyeva E."/>
            <person name="Lanzoni O."/>
            <person name="Lebedeva N."/>
            <person name="Floriano A.M."/>
            <person name="Gaiarsa S."/>
            <person name="Benken K."/>
            <person name="Modeo L."/>
            <person name="Bandi C."/>
            <person name="Potekhin A."/>
            <person name="Sassera D."/>
            <person name="Petroni G."/>
        </authorList>
    </citation>
    <scope>NUCLEOTIDE SEQUENCE [LARGE SCALE GENOMIC DNA]</scope>
    <source>
        <strain evidence="3">CyL4-1</strain>
    </source>
</reference>
<keyword evidence="2" id="KW-0472">Membrane</keyword>
<keyword evidence="1" id="KW-0175">Coiled coil</keyword>
<feature type="coiled-coil region" evidence="1">
    <location>
        <begin position="34"/>
        <end position="79"/>
    </location>
</feature>
<evidence type="ECO:0000313" key="3">
    <source>
        <dbReference type="EMBL" id="QED23285.1"/>
    </source>
</evidence>
<evidence type="ECO:0000313" key="4">
    <source>
        <dbReference type="Proteomes" id="UP000321934"/>
    </source>
</evidence>
<feature type="transmembrane region" description="Helical" evidence="2">
    <location>
        <begin position="6"/>
        <end position="26"/>
    </location>
</feature>
<evidence type="ECO:0000256" key="1">
    <source>
        <dbReference type="SAM" id="Coils"/>
    </source>
</evidence>